<protein>
    <submittedName>
        <fullName evidence="3">Uncharacterized protein</fullName>
    </submittedName>
</protein>
<feature type="region of interest" description="Disordered" evidence="1">
    <location>
        <begin position="1"/>
        <end position="24"/>
    </location>
</feature>
<dbReference type="RefSeq" id="WP_146517212.1">
    <property type="nucleotide sequence ID" value="NZ_SJPI01000003.1"/>
</dbReference>
<dbReference type="Proteomes" id="UP000316598">
    <property type="component" value="Unassembled WGS sequence"/>
</dbReference>
<dbReference type="AlphaFoldDB" id="A0A5C5WFY9"/>
<comment type="caution">
    <text evidence="3">The sequence shown here is derived from an EMBL/GenBank/DDBJ whole genome shotgun (WGS) entry which is preliminary data.</text>
</comment>
<organism evidence="3 4">
    <name type="scientific">Rubripirellula amarantea</name>
    <dbReference type="NCBI Taxonomy" id="2527999"/>
    <lineage>
        <taxon>Bacteria</taxon>
        <taxon>Pseudomonadati</taxon>
        <taxon>Planctomycetota</taxon>
        <taxon>Planctomycetia</taxon>
        <taxon>Pirellulales</taxon>
        <taxon>Pirellulaceae</taxon>
        <taxon>Rubripirellula</taxon>
    </lineage>
</organism>
<feature type="compositionally biased region" description="Basic and acidic residues" evidence="1">
    <location>
        <begin position="1"/>
        <end position="19"/>
    </location>
</feature>
<accession>A0A5C5WFY9</accession>
<gene>
    <name evidence="3" type="ORF">Pla22_48760</name>
</gene>
<evidence type="ECO:0000313" key="4">
    <source>
        <dbReference type="Proteomes" id="UP000316598"/>
    </source>
</evidence>
<proteinExistence type="predicted"/>
<keyword evidence="4" id="KW-1185">Reference proteome</keyword>
<evidence type="ECO:0000313" key="3">
    <source>
        <dbReference type="EMBL" id="TWT49678.1"/>
    </source>
</evidence>
<feature type="transmembrane region" description="Helical" evidence="2">
    <location>
        <begin position="56"/>
        <end position="80"/>
    </location>
</feature>
<name>A0A5C5WFY9_9BACT</name>
<keyword evidence="2" id="KW-0812">Transmembrane</keyword>
<keyword evidence="2" id="KW-0472">Membrane</keyword>
<reference evidence="3 4" key="1">
    <citation type="submission" date="2019-02" db="EMBL/GenBank/DDBJ databases">
        <title>Deep-cultivation of Planctomycetes and their phenomic and genomic characterization uncovers novel biology.</title>
        <authorList>
            <person name="Wiegand S."/>
            <person name="Jogler M."/>
            <person name="Boedeker C."/>
            <person name="Pinto D."/>
            <person name="Vollmers J."/>
            <person name="Rivas-Marin E."/>
            <person name="Kohn T."/>
            <person name="Peeters S.H."/>
            <person name="Heuer A."/>
            <person name="Rast P."/>
            <person name="Oberbeckmann S."/>
            <person name="Bunk B."/>
            <person name="Jeske O."/>
            <person name="Meyerdierks A."/>
            <person name="Storesund J.E."/>
            <person name="Kallscheuer N."/>
            <person name="Luecker S."/>
            <person name="Lage O.M."/>
            <person name="Pohl T."/>
            <person name="Merkel B.J."/>
            <person name="Hornburger P."/>
            <person name="Mueller R.-W."/>
            <person name="Bruemmer F."/>
            <person name="Labrenz M."/>
            <person name="Spormann A.M."/>
            <person name="Op Den Camp H."/>
            <person name="Overmann J."/>
            <person name="Amann R."/>
            <person name="Jetten M.S.M."/>
            <person name="Mascher T."/>
            <person name="Medema M.H."/>
            <person name="Devos D.P."/>
            <person name="Kaster A.-K."/>
            <person name="Ovreas L."/>
            <person name="Rohde M."/>
            <person name="Galperin M.Y."/>
            <person name="Jogler C."/>
        </authorList>
    </citation>
    <scope>NUCLEOTIDE SEQUENCE [LARGE SCALE GENOMIC DNA]</scope>
    <source>
        <strain evidence="3 4">Pla22</strain>
    </source>
</reference>
<dbReference type="EMBL" id="SJPI01000003">
    <property type="protein sequence ID" value="TWT49678.1"/>
    <property type="molecule type" value="Genomic_DNA"/>
</dbReference>
<evidence type="ECO:0000256" key="1">
    <source>
        <dbReference type="SAM" id="MobiDB-lite"/>
    </source>
</evidence>
<evidence type="ECO:0000256" key="2">
    <source>
        <dbReference type="SAM" id="Phobius"/>
    </source>
</evidence>
<keyword evidence="2" id="KW-1133">Transmembrane helix</keyword>
<sequence>MSYKHNDEDDYRDDQHNDDEYNNDEYQDEYEDDFDYEEFVSENYGTSISNTQTKMIWRLVAVVLLLVFAGPVVISLLQAFSQ</sequence>